<comment type="caution">
    <text evidence="1">The sequence shown here is derived from an EMBL/GenBank/DDBJ whole genome shotgun (WGS) entry which is preliminary data.</text>
</comment>
<dbReference type="GO" id="GO:0003677">
    <property type="term" value="F:DNA binding"/>
    <property type="evidence" value="ECO:0007669"/>
    <property type="project" value="InterPro"/>
</dbReference>
<dbReference type="GO" id="GO:0006310">
    <property type="term" value="P:DNA recombination"/>
    <property type="evidence" value="ECO:0007669"/>
    <property type="project" value="InterPro"/>
</dbReference>
<dbReference type="AlphaFoldDB" id="A0AAD5XAS2"/>
<dbReference type="GO" id="GO:0015074">
    <property type="term" value="P:DNA integration"/>
    <property type="evidence" value="ECO:0007669"/>
    <property type="project" value="InterPro"/>
</dbReference>
<accession>A0AAD5XAS2</accession>
<dbReference type="EMBL" id="JADGJH010003856">
    <property type="protein sequence ID" value="KAJ3088417.1"/>
    <property type="molecule type" value="Genomic_DNA"/>
</dbReference>
<name>A0AAD5XAS2_9FUNG</name>
<protein>
    <submittedName>
        <fullName evidence="1">Uncharacterized protein</fullName>
    </submittedName>
</protein>
<evidence type="ECO:0000313" key="1">
    <source>
        <dbReference type="EMBL" id="KAJ3088417.1"/>
    </source>
</evidence>
<proteinExistence type="predicted"/>
<dbReference type="Gene3D" id="1.10.443.10">
    <property type="entry name" value="Intergrase catalytic core"/>
    <property type="match status" value="1"/>
</dbReference>
<keyword evidence="2" id="KW-1185">Reference proteome</keyword>
<evidence type="ECO:0000313" key="2">
    <source>
        <dbReference type="Proteomes" id="UP001211907"/>
    </source>
</evidence>
<dbReference type="Proteomes" id="UP001211907">
    <property type="component" value="Unassembled WGS sequence"/>
</dbReference>
<sequence length="145" mass="15465">MKATLQKHTAKTAKSSGKMASVHFFPATSKLHLVELAIPSSKTGPFCKGVTFTIGLATDPACCAVRLLFKLFTSFPMAPNAPLFSLPSGHPFSHDLLINSIHLLLPAIGENHNHYAGHSFCIGSTAAAANLGYTKYEIKALGQWA</sequence>
<organism evidence="1 2">
    <name type="scientific">Physocladia obscura</name>
    <dbReference type="NCBI Taxonomy" id="109957"/>
    <lineage>
        <taxon>Eukaryota</taxon>
        <taxon>Fungi</taxon>
        <taxon>Fungi incertae sedis</taxon>
        <taxon>Chytridiomycota</taxon>
        <taxon>Chytridiomycota incertae sedis</taxon>
        <taxon>Chytridiomycetes</taxon>
        <taxon>Chytridiales</taxon>
        <taxon>Chytriomycetaceae</taxon>
        <taxon>Physocladia</taxon>
    </lineage>
</organism>
<reference evidence="1" key="1">
    <citation type="submission" date="2020-05" db="EMBL/GenBank/DDBJ databases">
        <title>Phylogenomic resolution of chytrid fungi.</title>
        <authorList>
            <person name="Stajich J.E."/>
            <person name="Amses K."/>
            <person name="Simmons R."/>
            <person name="Seto K."/>
            <person name="Myers J."/>
            <person name="Bonds A."/>
            <person name="Quandt C.A."/>
            <person name="Barry K."/>
            <person name="Liu P."/>
            <person name="Grigoriev I."/>
            <person name="Longcore J.E."/>
            <person name="James T.Y."/>
        </authorList>
    </citation>
    <scope>NUCLEOTIDE SEQUENCE</scope>
    <source>
        <strain evidence="1">JEL0513</strain>
    </source>
</reference>
<dbReference type="InterPro" id="IPR013762">
    <property type="entry name" value="Integrase-like_cat_sf"/>
</dbReference>
<feature type="non-terminal residue" evidence="1">
    <location>
        <position position="145"/>
    </location>
</feature>
<gene>
    <name evidence="1" type="ORF">HK100_008042</name>
</gene>